<name>A0AAE0FEY4_9CHLO</name>
<keyword evidence="1" id="KW-0812">Transmembrane</keyword>
<feature type="transmembrane region" description="Helical" evidence="1">
    <location>
        <begin position="291"/>
        <end position="311"/>
    </location>
</feature>
<evidence type="ECO:0000313" key="3">
    <source>
        <dbReference type="Proteomes" id="UP001190700"/>
    </source>
</evidence>
<keyword evidence="1" id="KW-1133">Transmembrane helix</keyword>
<comment type="caution">
    <text evidence="2">The sequence shown here is derived from an EMBL/GenBank/DDBJ whole genome shotgun (WGS) entry which is preliminary data.</text>
</comment>
<protein>
    <submittedName>
        <fullName evidence="2">Uncharacterized protein</fullName>
    </submittedName>
</protein>
<dbReference type="EMBL" id="LGRX02019509">
    <property type="protein sequence ID" value="KAK3258473.1"/>
    <property type="molecule type" value="Genomic_DNA"/>
</dbReference>
<evidence type="ECO:0000256" key="1">
    <source>
        <dbReference type="SAM" id="Phobius"/>
    </source>
</evidence>
<sequence>MFPPEQRTLSQLGEHYLLGLNAEFPDLAEALPAVRATAQKVVQMWTKRRNEAIKELRKEHLDNQAVSEAELSKWELRHLWVQRMTALFMSSLSKHPWLAIRNTLPSATFSKPQRILVETNKLLVMLFCTMWLQWMRGTACCVLQKEWLGCEGATEFSECPPNSGYTTCEQLNTATSDEGFTSDFYAEAEARGQHPEDFECHEFPSDHILMHTVYTVVLCLSISIPITVMLVTLFTVGGHKPTPKHWVKKPKKREDGVAAKTGAIWLLKNIVFVVLVMLGKTEMLGRILIRYFLYFTTLAERAGAKVGLFFSSMYAQTKKLRTSIWFLNEVVVKRRDPAAVLEILEVMEEKEKERTTAAVDAAATFQVARSSVDSFMQQMAYVLIALIWAATIWFLLTFSMIIRNMLGASAEITILTQWVQSVATDILCIHVVRAVFLHLLSEYVREKKIQMQSSDTALLEWYEDYVGKYLNTAYCRTLESMIGEELETMDPTS</sequence>
<feature type="transmembrane region" description="Helical" evidence="1">
    <location>
        <begin position="213"/>
        <end position="236"/>
    </location>
</feature>
<feature type="transmembrane region" description="Helical" evidence="1">
    <location>
        <begin position="379"/>
        <end position="402"/>
    </location>
</feature>
<dbReference type="Proteomes" id="UP001190700">
    <property type="component" value="Unassembled WGS sequence"/>
</dbReference>
<keyword evidence="1" id="KW-0472">Membrane</keyword>
<dbReference type="AlphaFoldDB" id="A0AAE0FEY4"/>
<feature type="transmembrane region" description="Helical" evidence="1">
    <location>
        <begin position="257"/>
        <end position="279"/>
    </location>
</feature>
<keyword evidence="3" id="KW-1185">Reference proteome</keyword>
<reference evidence="2 3" key="1">
    <citation type="journal article" date="2015" name="Genome Biol. Evol.">
        <title>Comparative Genomics of a Bacterivorous Green Alga Reveals Evolutionary Causalities and Consequences of Phago-Mixotrophic Mode of Nutrition.</title>
        <authorList>
            <person name="Burns J.A."/>
            <person name="Paasch A."/>
            <person name="Narechania A."/>
            <person name="Kim E."/>
        </authorList>
    </citation>
    <scope>NUCLEOTIDE SEQUENCE [LARGE SCALE GENOMIC DNA]</scope>
    <source>
        <strain evidence="2 3">PLY_AMNH</strain>
    </source>
</reference>
<accession>A0AAE0FEY4</accession>
<organism evidence="2 3">
    <name type="scientific">Cymbomonas tetramitiformis</name>
    <dbReference type="NCBI Taxonomy" id="36881"/>
    <lineage>
        <taxon>Eukaryota</taxon>
        <taxon>Viridiplantae</taxon>
        <taxon>Chlorophyta</taxon>
        <taxon>Pyramimonadophyceae</taxon>
        <taxon>Pyramimonadales</taxon>
        <taxon>Pyramimonadaceae</taxon>
        <taxon>Cymbomonas</taxon>
    </lineage>
</organism>
<evidence type="ECO:0000313" key="2">
    <source>
        <dbReference type="EMBL" id="KAK3258473.1"/>
    </source>
</evidence>
<proteinExistence type="predicted"/>
<gene>
    <name evidence="2" type="ORF">CYMTET_32483</name>
</gene>